<keyword evidence="1" id="KW-0732">Signal</keyword>
<organism evidence="2 3">
    <name type="scientific">Larinioides sclopetarius</name>
    <dbReference type="NCBI Taxonomy" id="280406"/>
    <lineage>
        <taxon>Eukaryota</taxon>
        <taxon>Metazoa</taxon>
        <taxon>Ecdysozoa</taxon>
        <taxon>Arthropoda</taxon>
        <taxon>Chelicerata</taxon>
        <taxon>Arachnida</taxon>
        <taxon>Araneae</taxon>
        <taxon>Araneomorphae</taxon>
        <taxon>Entelegynae</taxon>
        <taxon>Araneoidea</taxon>
        <taxon>Araneidae</taxon>
        <taxon>Larinioides</taxon>
    </lineage>
</organism>
<proteinExistence type="predicted"/>
<evidence type="ECO:0000256" key="1">
    <source>
        <dbReference type="SAM" id="SignalP"/>
    </source>
</evidence>
<comment type="caution">
    <text evidence="2">The sequence shown here is derived from an EMBL/GenBank/DDBJ whole genome shotgun (WGS) entry which is preliminary data.</text>
</comment>
<keyword evidence="3" id="KW-1185">Reference proteome</keyword>
<evidence type="ECO:0000313" key="3">
    <source>
        <dbReference type="Proteomes" id="UP001497382"/>
    </source>
</evidence>
<dbReference type="EMBL" id="CAXIEN010000046">
    <property type="protein sequence ID" value="CAL1270110.1"/>
    <property type="molecule type" value="Genomic_DNA"/>
</dbReference>
<evidence type="ECO:0000313" key="2">
    <source>
        <dbReference type="EMBL" id="CAL1270110.1"/>
    </source>
</evidence>
<feature type="chain" id="PRO_5043999149" evidence="1">
    <location>
        <begin position="17"/>
        <end position="240"/>
    </location>
</feature>
<gene>
    <name evidence="2" type="ORF">LARSCL_LOCUS5110</name>
</gene>
<reference evidence="2 3" key="1">
    <citation type="submission" date="2024-04" db="EMBL/GenBank/DDBJ databases">
        <authorList>
            <person name="Rising A."/>
            <person name="Reimegard J."/>
            <person name="Sonavane S."/>
            <person name="Akerstrom W."/>
            <person name="Nylinder S."/>
            <person name="Hedman E."/>
            <person name="Kallberg Y."/>
        </authorList>
    </citation>
    <scope>NUCLEOTIDE SEQUENCE [LARGE SCALE GENOMIC DNA]</scope>
</reference>
<feature type="signal peptide" evidence="1">
    <location>
        <begin position="1"/>
        <end position="16"/>
    </location>
</feature>
<sequence length="240" mass="26989">MIFTLLLSCMIAGSLACSDVHCQDPVLANELLQVSFLPNKEELRTLCPKVKIFLECRRNFIECPGKSLEEMTTSSDKLESAMAKGMLGGIELVRELCDEDSSFHADYVASVSCYREYLNGAASYCRDNYIVKPVEVFYYDHYNEIDEDDLNGGKYKKLRCLKDAFELACVIDNVGEICGDVAQRAARNALERAKGLLGAGGCDNVKNAADLKSRFLDFLELDEQKRSNVQGIFDLFKRRR</sequence>
<dbReference type="AlphaFoldDB" id="A0AAV1ZIP1"/>
<dbReference type="Proteomes" id="UP001497382">
    <property type="component" value="Unassembled WGS sequence"/>
</dbReference>
<accession>A0AAV1ZIP1</accession>
<protein>
    <submittedName>
        <fullName evidence="2">Uncharacterized protein</fullName>
    </submittedName>
</protein>
<name>A0AAV1ZIP1_9ARAC</name>